<dbReference type="Proteomes" id="UP000187013">
    <property type="component" value="Unassembled WGS sequence"/>
</dbReference>
<feature type="coiled-coil region" evidence="1">
    <location>
        <begin position="212"/>
        <end position="253"/>
    </location>
</feature>
<evidence type="ECO:0000256" key="2">
    <source>
        <dbReference type="SAM" id="MobiDB-lite"/>
    </source>
</evidence>
<protein>
    <recommendedName>
        <fullName evidence="5">CENP-Q homolog</fullName>
    </recommendedName>
</protein>
<evidence type="ECO:0000256" key="1">
    <source>
        <dbReference type="SAM" id="Coils"/>
    </source>
</evidence>
<evidence type="ECO:0000313" key="4">
    <source>
        <dbReference type="Proteomes" id="UP000187013"/>
    </source>
</evidence>
<proteinExistence type="predicted"/>
<sequence>MAKRILDQIEANSDTSSVEDVDTEALRLDKIPSPKKLFYEDEDEDEDDDEEAADNEVVIQRESQPIEDPINVKRVRFKRRQRDPVSDAEDPNVRYWDFGPLIRQEFRDKLPSNYEIKRWRRPSKHMVRSVVQLIETNFETAIEQVLDRYNDELKSVVNDSTAVHRQKHILMNDLVFKIRHQLKKTKFPSRISDYDVDIEYIVSKRKYIQSRYALELANAEKLEDELIREEQKLKELKELCQDLETSNKRKLQDRLLKNDLHPSLTKAMENAYGLIPDSDQAGQGNNIYTKDVQELQLVPSGGTLTNGSEDEDTLDVEKLVPALREYNKVSQSIYSNIEKFMKLNKIESVLDRIDKISGDNE</sequence>
<name>A0A1Q2ZVJ7_ZYGRO</name>
<dbReference type="EMBL" id="BDGX01000008">
    <property type="protein sequence ID" value="GAV47459.1"/>
    <property type="molecule type" value="Genomic_DNA"/>
</dbReference>
<gene>
    <name evidence="3" type="ORF">ZYGR_0H03020</name>
</gene>
<dbReference type="AlphaFoldDB" id="A0A1Q2ZVJ7"/>
<organism evidence="3 4">
    <name type="scientific">Zygosaccharomyces rouxii</name>
    <dbReference type="NCBI Taxonomy" id="4956"/>
    <lineage>
        <taxon>Eukaryota</taxon>
        <taxon>Fungi</taxon>
        <taxon>Dikarya</taxon>
        <taxon>Ascomycota</taxon>
        <taxon>Saccharomycotina</taxon>
        <taxon>Saccharomycetes</taxon>
        <taxon>Saccharomycetales</taxon>
        <taxon>Saccharomycetaceae</taxon>
        <taxon>Zygosaccharomyces</taxon>
    </lineage>
</organism>
<dbReference type="OrthoDB" id="4068255at2759"/>
<feature type="region of interest" description="Disordered" evidence="2">
    <location>
        <begin position="1"/>
        <end position="25"/>
    </location>
</feature>
<evidence type="ECO:0000313" key="3">
    <source>
        <dbReference type="EMBL" id="GAV47459.1"/>
    </source>
</evidence>
<evidence type="ECO:0008006" key="5">
    <source>
        <dbReference type="Google" id="ProtNLM"/>
    </source>
</evidence>
<comment type="caution">
    <text evidence="3">The sequence shown here is derived from an EMBL/GenBank/DDBJ whole genome shotgun (WGS) entry which is preliminary data.</text>
</comment>
<dbReference type="eggNOG" id="ENOG502S031">
    <property type="taxonomic scope" value="Eukaryota"/>
</dbReference>
<accession>A0A1Q2ZVJ7</accession>
<keyword evidence="1" id="KW-0175">Coiled coil</keyword>
<reference evidence="3 4" key="1">
    <citation type="submission" date="2016-08" db="EMBL/GenBank/DDBJ databases">
        <title>Draft genome sequence of allopolyploid Zygosaccharomyces rouxii.</title>
        <authorList>
            <person name="Watanabe J."/>
            <person name="Uehara K."/>
            <person name="Mogi Y."/>
            <person name="Tsukioka Y."/>
        </authorList>
    </citation>
    <scope>NUCLEOTIDE SEQUENCE [LARGE SCALE GENOMIC DNA]</scope>
    <source>
        <strain evidence="3 4">NBRC 110957</strain>
    </source>
</reference>